<comment type="caution">
    <text evidence="3">The sequence shown here is derived from an EMBL/GenBank/DDBJ whole genome shotgun (WGS) entry which is preliminary data.</text>
</comment>
<feature type="compositionally biased region" description="Basic and acidic residues" evidence="1">
    <location>
        <begin position="2055"/>
        <end position="2067"/>
    </location>
</feature>
<dbReference type="Proteomes" id="UP001165065">
    <property type="component" value="Unassembled WGS sequence"/>
</dbReference>
<feature type="compositionally biased region" description="Basic and acidic residues" evidence="1">
    <location>
        <begin position="1978"/>
        <end position="2023"/>
    </location>
</feature>
<feature type="region of interest" description="Disordered" evidence="1">
    <location>
        <begin position="1863"/>
        <end position="1895"/>
    </location>
</feature>
<accession>A0A9W7L4L7</accession>
<feature type="compositionally biased region" description="Basic and acidic residues" evidence="1">
    <location>
        <begin position="299"/>
        <end position="329"/>
    </location>
</feature>
<dbReference type="GO" id="GO:0005815">
    <property type="term" value="C:microtubule organizing center"/>
    <property type="evidence" value="ECO:0007669"/>
    <property type="project" value="TreeGrafter"/>
</dbReference>
<evidence type="ECO:0000256" key="1">
    <source>
        <dbReference type="SAM" id="MobiDB-lite"/>
    </source>
</evidence>
<dbReference type="PANTHER" id="PTHR21254:SF1">
    <property type="entry name" value="C2 DOMAIN-CONTAINING PROTEIN 3"/>
    <property type="match status" value="1"/>
</dbReference>
<feature type="region of interest" description="Disordered" evidence="1">
    <location>
        <begin position="186"/>
        <end position="213"/>
    </location>
</feature>
<dbReference type="EMBL" id="BRYA01000013">
    <property type="protein sequence ID" value="GMI31892.1"/>
    <property type="molecule type" value="Genomic_DNA"/>
</dbReference>
<dbReference type="GO" id="GO:0060271">
    <property type="term" value="P:cilium assembly"/>
    <property type="evidence" value="ECO:0007669"/>
    <property type="project" value="TreeGrafter"/>
</dbReference>
<evidence type="ECO:0000313" key="3">
    <source>
        <dbReference type="EMBL" id="GMI31892.1"/>
    </source>
</evidence>
<feature type="compositionally biased region" description="Basic and acidic residues" evidence="1">
    <location>
        <begin position="2035"/>
        <end position="2044"/>
    </location>
</feature>
<feature type="region of interest" description="Disordered" evidence="1">
    <location>
        <begin position="1057"/>
        <end position="1081"/>
    </location>
</feature>
<proteinExistence type="predicted"/>
<feature type="region of interest" description="Disordered" evidence="1">
    <location>
        <begin position="293"/>
        <end position="334"/>
    </location>
</feature>
<dbReference type="OrthoDB" id="10472052at2759"/>
<evidence type="ECO:0000259" key="2">
    <source>
        <dbReference type="Pfam" id="PF25339"/>
    </source>
</evidence>
<reference evidence="4" key="1">
    <citation type="journal article" date="2023" name="Commun. Biol.">
        <title>Genome analysis of Parmales, the sister group of diatoms, reveals the evolutionary specialization of diatoms from phago-mixotrophs to photoautotrophs.</title>
        <authorList>
            <person name="Ban H."/>
            <person name="Sato S."/>
            <person name="Yoshikawa S."/>
            <person name="Yamada K."/>
            <person name="Nakamura Y."/>
            <person name="Ichinomiya M."/>
            <person name="Sato N."/>
            <person name="Blanc-Mathieu R."/>
            <person name="Endo H."/>
            <person name="Kuwata A."/>
            <person name="Ogata H."/>
        </authorList>
    </citation>
    <scope>NUCLEOTIDE SEQUENCE [LARGE SCALE GENOMIC DNA]</scope>
</reference>
<feature type="compositionally biased region" description="Basic and acidic residues" evidence="1">
    <location>
        <begin position="186"/>
        <end position="207"/>
    </location>
</feature>
<dbReference type="PANTHER" id="PTHR21254">
    <property type="entry name" value="C2 DOMAIN-CONTAINING PROTEIN 3"/>
    <property type="match status" value="1"/>
</dbReference>
<organism evidence="3 4">
    <name type="scientific">Triparma columacea</name>
    <dbReference type="NCBI Taxonomy" id="722753"/>
    <lineage>
        <taxon>Eukaryota</taxon>
        <taxon>Sar</taxon>
        <taxon>Stramenopiles</taxon>
        <taxon>Ochrophyta</taxon>
        <taxon>Bolidophyceae</taxon>
        <taxon>Parmales</taxon>
        <taxon>Triparmaceae</taxon>
        <taxon>Triparma</taxon>
    </lineage>
</organism>
<gene>
    <name evidence="3" type="ORF">TrCOL_g12625</name>
</gene>
<feature type="compositionally biased region" description="Acidic residues" evidence="1">
    <location>
        <begin position="2024"/>
        <end position="2034"/>
    </location>
</feature>
<name>A0A9W7L4L7_9STRA</name>
<keyword evidence="4" id="KW-1185">Reference proteome</keyword>
<dbReference type="Pfam" id="PF25339">
    <property type="entry name" value="C2_C2CD3_N"/>
    <property type="match status" value="1"/>
</dbReference>
<evidence type="ECO:0000313" key="4">
    <source>
        <dbReference type="Proteomes" id="UP001165065"/>
    </source>
</evidence>
<feature type="compositionally biased region" description="Pro residues" evidence="1">
    <location>
        <begin position="984"/>
        <end position="998"/>
    </location>
</feature>
<feature type="compositionally biased region" description="Polar residues" evidence="1">
    <location>
        <begin position="1871"/>
        <end position="1893"/>
    </location>
</feature>
<sequence>MISTTSLPPRVEELPGPRPKMLGSVTITVSSLRWLTKSPTPVPKAYVTLQWWGDTTNDPTTFQPAVHSLGKVAHQAGEIECTFPILTVNLKMGANMMSNYLRDMSHLTLTVYSVDPTTSVSTPCSRAFIPVTTAGVLDSRHPCLDGGNVPVAEVKAKVEFELGRFGNDPNCMGASRLLTSMPEALGRDIDQGGSTEEGHEDGRDNQRSKGGGLAAKIKESGGTVVTSFQLKEAITIADEGQEELKTWPVPKEEPSYRPPESEGVKVEKGTIGMGIGGTKIGIKTTKVHVGLAGGGGGKVGEKKARVKTKDALPTRSEISARSKEDKTSELGKGPSKIMVKRGNVKEVRRVNKTKGEGAKDEGLALAEILNQGKALQRTMEKALGGRNDKDQDDETGVEIDREVDLDEVVGKGETSKYGSFTSYDFDYKDDSDYNYDYDYDQDTSRYNTLPNHGDDPDGATDAVIEAMLESVGPPPEEFVFPSLKVEENTRVRMLQLVRFAKFVVTEVNVERGGEGVKGGTVEYGKVVGGKGVDGEDWGKIYIKNKDRIEETKINRLTTTRNKESKAGKGSYSIQGVHKVEHTKVFAVAFNDDDKVRGWLEGYVSFRIVGETAKEVKRKIKGKVKTGIVKGTATIMEGKLKLKDVILSTTLAAKITVDMKGMKGEKGKATVKVVLIEGGKQQGEEEEDAREGVEIEGEMLARTPEHEQGTKVVNEYGDTNKRQQQHHNPPAYSSPPMLVSNTTTLSKPFHPTLYLHTTVCHLSRVDLTVGTDAFFKGNRVFYKGVKVKVGCGIAVGMKGEEILIDLEGGRPRSYSKADLGLSWMTGLTVDPTLNVSPSSQLQDKKATVVLEVWGVPEEAGKRDNLVGIGTVQLGGAAEKLTKEGSATSPAPLSCHDEWVTIKNPFTGKKTGKIYATVKIGLREQIERGGGDNQATVIQRNWRKRGEQREEVEKAAAAEVPAVEAAAHPADLSTDTARSLPLESDAPPPPPLIIKSPPTPQRNSADSKLLQDLDKKVSRPAISKSVALSGQEELPFDRGDWKGLKEHYLRKSMERIDTLDDRGTGSTDPTVTLGSEDDEDHPEGEGLVKYTLSLHPMSTSVIPLNDNDNATQTPWGCYLRYSIPWSDVGGNATAGAGAVDLGEDGWGRDTWLWWDADSELLNGTSRHELFIPSIMGVAEAVGREGVGIEIWAKRGEGDVEKVGTCNLEYDDLKRMEGRTGVERRKVITCTIEKIGTGGSLVKGRVTVEIRVRGEPKIVRVRRERRAGKEGQERGALQARLTAPPDIAPKERRTAKDEGFKTNLKIKLGRATGVRELLTLWGGMRDPNVGGVIATFKVLVGGTGEGEGMWEAFTTPVIDFEDINSRAPTGAKATLTDLTVLDMGMETETPVRVSRDWREWVREGMDVTLWYVSYVTEELKALGGTVVSGPKSYVPEGCVNIGTAKVRMELLTVKRELQELVAWRIDGENVGGIEVSARIGEGDDVVFDTPTEKVVKAWEPEQSSENVDPNVGTVSEADEEAAPKKDSTVKVRIESVAGLIYQGSGSSLTIYAVYQWDCDEKGIATGNGSVTSTGYCNLADEREFKAPSTAQYWERKVEDGLTVKLFERGQWGEEGEVVSGPFGVVGGKTAADVCIGTCRVPLDVLNVRGAGILDGWYHVEDGERGGRVGQVRVKVEVEGKDGWSVEEMIEGRKWGGVGGGGLGVFGSFANPSTGLGDAPEIKVGDSLEFLAEQRAKISRLREMQQSIVESVLDEGGVEEELNYEEGRRSLGDVMKSLERVGERMEGRLGGRGWGEIEQVQVQMEMQTEMERDDEEDEENVNETYPEPKPVLESSLLSSLGWDDWVGMGMTVDVDGGGGYESDPEITLRGGGQGAASSSMNNLQGDRSEGSSISTAWTGKAETPDRGFIRARAISKSMEFGGGKGPLWNLFGAEGEGEGMGTDGGLRSTWSGGGGMVQDAIRKAKKRREIINKGAQRRREAKRAERERKKTEEEEKLKRARVEEIRSTRRKMEERLKGRGREEGKVVEEEEEEEEGKLEEEKEERAEEVVAPMPPFEFNKSRWLKEKDGRDGGGGGGGLPRRRAEKINVMRWGGGRETDRIAAILGFNSNGDDSDEE</sequence>
<protein>
    <recommendedName>
        <fullName evidence="2">C2CD3 N-terminal C2 domain-containing protein</fullName>
    </recommendedName>
</protein>
<feature type="domain" description="C2CD3 N-terminal C2" evidence="2">
    <location>
        <begin position="5"/>
        <end position="115"/>
    </location>
</feature>
<feature type="region of interest" description="Disordered" evidence="1">
    <location>
        <begin position="1496"/>
        <end position="1520"/>
    </location>
</feature>
<feature type="region of interest" description="Disordered" evidence="1">
    <location>
        <begin position="976"/>
        <end position="1006"/>
    </location>
</feature>
<feature type="region of interest" description="Disordered" evidence="1">
    <location>
        <begin position="1963"/>
        <end position="2082"/>
    </location>
</feature>
<dbReference type="InterPro" id="IPR057537">
    <property type="entry name" value="C2_C2CD3_N"/>
</dbReference>
<feature type="compositionally biased region" description="Polar residues" evidence="1">
    <location>
        <begin position="1062"/>
        <end position="1071"/>
    </location>
</feature>